<dbReference type="InterPro" id="IPR036866">
    <property type="entry name" value="RibonucZ/Hydroxyglut_hydro"/>
</dbReference>
<gene>
    <name evidence="2" type="ORF">GCM10010201_03250</name>
</gene>
<dbReference type="SUPFAM" id="SSF56281">
    <property type="entry name" value="Metallo-hydrolase/oxidoreductase"/>
    <property type="match status" value="1"/>
</dbReference>
<comment type="caution">
    <text evidence="2">The sequence shown here is derived from an EMBL/GenBank/DDBJ whole genome shotgun (WGS) entry which is preliminary data.</text>
</comment>
<dbReference type="Pfam" id="PF12706">
    <property type="entry name" value="Lactamase_B_2"/>
    <property type="match status" value="1"/>
</dbReference>
<dbReference type="InterPro" id="IPR001279">
    <property type="entry name" value="Metallo-B-lactamas"/>
</dbReference>
<dbReference type="EMBL" id="BAAARY010000001">
    <property type="protein sequence ID" value="GAA2511610.1"/>
    <property type="molecule type" value="Genomic_DNA"/>
</dbReference>
<keyword evidence="3" id="KW-1185">Reference proteome</keyword>
<evidence type="ECO:0000313" key="2">
    <source>
        <dbReference type="EMBL" id="GAA2511610.1"/>
    </source>
</evidence>
<feature type="domain" description="Metallo-beta-lactamase" evidence="1">
    <location>
        <begin position="94"/>
        <end position="290"/>
    </location>
</feature>
<reference evidence="2 3" key="1">
    <citation type="journal article" date="2019" name="Int. J. Syst. Evol. Microbiol.">
        <title>The Global Catalogue of Microorganisms (GCM) 10K type strain sequencing project: providing services to taxonomists for standard genome sequencing and annotation.</title>
        <authorList>
            <consortium name="The Broad Institute Genomics Platform"/>
            <consortium name="The Broad Institute Genome Sequencing Center for Infectious Disease"/>
            <person name="Wu L."/>
            <person name="Ma J."/>
        </authorList>
    </citation>
    <scope>NUCLEOTIDE SEQUENCE [LARGE SCALE GENOMIC DNA]</scope>
    <source>
        <strain evidence="2 3">JCM 3367</strain>
    </source>
</reference>
<dbReference type="PANTHER" id="PTHR15032:SF4">
    <property type="entry name" value="N-ACYL-PHOSPHATIDYLETHANOLAMINE-HYDROLYZING PHOSPHOLIPASE D"/>
    <property type="match status" value="1"/>
</dbReference>
<dbReference type="Gene3D" id="3.60.15.10">
    <property type="entry name" value="Ribonuclease Z/Hydroxyacylglutathione hydrolase-like"/>
    <property type="match status" value="1"/>
</dbReference>
<proteinExistence type="predicted"/>
<organism evidence="2 3">
    <name type="scientific">Pilimelia columellifera subsp. columellifera</name>
    <dbReference type="NCBI Taxonomy" id="706583"/>
    <lineage>
        <taxon>Bacteria</taxon>
        <taxon>Bacillati</taxon>
        <taxon>Actinomycetota</taxon>
        <taxon>Actinomycetes</taxon>
        <taxon>Micromonosporales</taxon>
        <taxon>Micromonosporaceae</taxon>
        <taxon>Pilimelia</taxon>
    </lineage>
</organism>
<dbReference type="Proteomes" id="UP001499978">
    <property type="component" value="Unassembled WGS sequence"/>
</dbReference>
<protein>
    <submittedName>
        <fullName evidence="2">MBL fold metallo-hydrolase</fullName>
    </submittedName>
</protein>
<sequence length="350" mass="38095">MASLLALGAEPTGARAARIRHSPQHVDGRFRNAGGAIPSGEPAVSAFAEWRGRGAARPDAVIPVVRPDFADRPADGLHAVWLGHAAVLVEMQRRRVLIDPIFSDRCSPVGFTGPRRLHPSPLPLADLPEIDAIVISHDHYDHLDLPSIVALTRRHAAPFLVPLGVGAHLERWGVPPDRIIELDWHESARVAGLTFTATPAHHFSGRGLTRDRTLWASWVIAGGERKVFYTGDSGYFAGYADIGRDHGPFDLTLMQVGAYSHGWPDIHMTPEQGLRAHHDVRGGLLLPVHWATFRLAFHSWAEPVQRLAAAAASDAVSLVAPRPGERLDVDAPPRLDAWWDALVPAGLTAR</sequence>
<dbReference type="PANTHER" id="PTHR15032">
    <property type="entry name" value="N-ACYL-PHOSPHATIDYLETHANOLAMINE-HYDROLYZING PHOSPHOLIPASE D"/>
    <property type="match status" value="1"/>
</dbReference>
<name>A0ABN3MZ97_9ACTN</name>
<evidence type="ECO:0000259" key="1">
    <source>
        <dbReference type="Pfam" id="PF12706"/>
    </source>
</evidence>
<evidence type="ECO:0000313" key="3">
    <source>
        <dbReference type="Proteomes" id="UP001499978"/>
    </source>
</evidence>
<accession>A0ABN3MZ97</accession>